<proteinExistence type="predicted"/>
<accession>A0A4Q4Q8Q4</accession>
<keyword evidence="3" id="KW-1185">Reference proteome</keyword>
<protein>
    <submittedName>
        <fullName evidence="2">Uncharacterized protein</fullName>
    </submittedName>
</protein>
<reference evidence="3" key="1">
    <citation type="journal article" date="2019" name="bioRxiv">
        <title>Genomics, evolutionary history and diagnostics of the Alternaria alternata species group including apple and Asian pear pathotypes.</title>
        <authorList>
            <person name="Armitage A.D."/>
            <person name="Cockerton H.M."/>
            <person name="Sreenivasaprasad S."/>
            <person name="Woodhall J.W."/>
            <person name="Lane C.R."/>
            <person name="Harrison R.J."/>
            <person name="Clarkson J.P."/>
        </authorList>
    </citation>
    <scope>NUCLEOTIDE SEQUENCE [LARGE SCALE GENOMIC DNA]</scope>
    <source>
        <strain evidence="3">RGR 97.0016</strain>
    </source>
</reference>
<evidence type="ECO:0000313" key="2">
    <source>
        <dbReference type="EMBL" id="RYO36004.1"/>
    </source>
</evidence>
<feature type="region of interest" description="Disordered" evidence="1">
    <location>
        <begin position="215"/>
        <end position="238"/>
    </location>
</feature>
<feature type="compositionally biased region" description="Polar residues" evidence="1">
    <location>
        <begin position="215"/>
        <end position="227"/>
    </location>
</feature>
<gene>
    <name evidence="2" type="ORF">AA0113_g11492</name>
</gene>
<dbReference type="AlphaFoldDB" id="A0A4Q4Q8Q4"/>
<comment type="caution">
    <text evidence="2">The sequence shown here is derived from an EMBL/GenBank/DDBJ whole genome shotgun (WGS) entry which is preliminary data.</text>
</comment>
<sequence length="358" mass="40662">MATTSTITAIVTRATTSMMIGRNRTLGQRPAVTPYSFTKPSTFPLLILSVSILIVDHFTHRRRLKISATQQEEQELAEAWQEPWLTKDWSTLYGLIALAHEREIAPQHTPFRTEYISTIQVRYKRPQRWALKLLLERGVIPLRIDDGGVATTCTQTWGLTSTFPYITIPLYQQTKSRAYFEFLIPRPERAEVTRLINILGQNRMGYGISTQTYNSVTQTSQPSTASTERNRPKSGPSFPLSIGAQSMCEALLPLLPDGHIPRARGTHVDRLDSYLKPGPETEAREDDWMQPDVRMARAPLLCHSSWAIVRLEAPHWGYVELDNFVLGAVEESRTGDRWVRAVCEGHAMKELERFGLDI</sequence>
<evidence type="ECO:0000313" key="3">
    <source>
        <dbReference type="Proteomes" id="UP000293823"/>
    </source>
</evidence>
<evidence type="ECO:0000256" key="1">
    <source>
        <dbReference type="SAM" id="MobiDB-lite"/>
    </source>
</evidence>
<dbReference type="OrthoDB" id="3770097at2759"/>
<organism evidence="2 3">
    <name type="scientific">Alternaria arborescens</name>
    <dbReference type="NCBI Taxonomy" id="156630"/>
    <lineage>
        <taxon>Eukaryota</taxon>
        <taxon>Fungi</taxon>
        <taxon>Dikarya</taxon>
        <taxon>Ascomycota</taxon>
        <taxon>Pezizomycotina</taxon>
        <taxon>Dothideomycetes</taxon>
        <taxon>Pleosporomycetidae</taxon>
        <taxon>Pleosporales</taxon>
        <taxon>Pleosporineae</taxon>
        <taxon>Pleosporaceae</taxon>
        <taxon>Alternaria</taxon>
        <taxon>Alternaria sect. Alternaria</taxon>
    </lineage>
</organism>
<name>A0A4Q4Q8Q4_9PLEO</name>
<dbReference type="EMBL" id="PEJP01000070">
    <property type="protein sequence ID" value="RYO36004.1"/>
    <property type="molecule type" value="Genomic_DNA"/>
</dbReference>
<dbReference type="Proteomes" id="UP000293823">
    <property type="component" value="Unassembled WGS sequence"/>
</dbReference>